<proteinExistence type="predicted"/>
<keyword evidence="5" id="KW-0547">Nucleotide-binding</keyword>
<evidence type="ECO:0000256" key="10">
    <source>
        <dbReference type="ARBA" id="ARBA00023196"/>
    </source>
</evidence>
<evidence type="ECO:0000256" key="6">
    <source>
        <dbReference type="ARBA" id="ARBA00022840"/>
    </source>
</evidence>
<organism evidence="13 14">
    <name type="scientific">Cryptosporangium japonicum</name>
    <dbReference type="NCBI Taxonomy" id="80872"/>
    <lineage>
        <taxon>Bacteria</taxon>
        <taxon>Bacillati</taxon>
        <taxon>Actinomycetota</taxon>
        <taxon>Actinomycetes</taxon>
        <taxon>Cryptosporangiales</taxon>
        <taxon>Cryptosporangiaceae</taxon>
        <taxon>Cryptosporangium</taxon>
    </lineage>
</organism>
<evidence type="ECO:0000256" key="1">
    <source>
        <dbReference type="ARBA" id="ARBA00004496"/>
    </source>
</evidence>
<protein>
    <submittedName>
        <fullName evidence="13">Flagellar protein export ATPase FliI</fullName>
    </submittedName>
</protein>
<keyword evidence="2" id="KW-0813">Transport</keyword>
<dbReference type="InterPro" id="IPR005714">
    <property type="entry name" value="ATPase_T3SS_FliI/YscN"/>
</dbReference>
<evidence type="ECO:0000256" key="7">
    <source>
        <dbReference type="ARBA" id="ARBA00022927"/>
    </source>
</evidence>
<dbReference type="Pfam" id="PF00006">
    <property type="entry name" value="ATP-synt_ab"/>
    <property type="match status" value="1"/>
</dbReference>
<keyword evidence="13" id="KW-0282">Flagellum</keyword>
<evidence type="ECO:0000256" key="2">
    <source>
        <dbReference type="ARBA" id="ARBA00022448"/>
    </source>
</evidence>
<dbReference type="SUPFAM" id="SSF52540">
    <property type="entry name" value="P-loop containing nucleoside triphosphate hydrolases"/>
    <property type="match status" value="1"/>
</dbReference>
<evidence type="ECO:0000256" key="9">
    <source>
        <dbReference type="ARBA" id="ARBA00023136"/>
    </source>
</evidence>
<keyword evidence="7" id="KW-0653">Protein transport</keyword>
<keyword evidence="8" id="KW-1278">Translocase</keyword>
<keyword evidence="13" id="KW-0966">Cell projection</keyword>
<dbReference type="EMBL" id="BAAAGX010000012">
    <property type="protein sequence ID" value="GAA0243498.1"/>
    <property type="molecule type" value="Genomic_DNA"/>
</dbReference>
<comment type="caution">
    <text evidence="13">The sequence shown here is derived from an EMBL/GenBank/DDBJ whole genome shotgun (WGS) entry which is preliminary data.</text>
</comment>
<keyword evidence="4" id="KW-0963">Cytoplasm</keyword>
<evidence type="ECO:0000256" key="11">
    <source>
        <dbReference type="ARBA" id="ARBA00034006"/>
    </source>
</evidence>
<dbReference type="InterPro" id="IPR000194">
    <property type="entry name" value="ATPase_F1/V1/A1_a/bsu_nucl-bd"/>
</dbReference>
<keyword evidence="10" id="KW-0066">ATP synthesis</keyword>
<keyword evidence="6" id="KW-0067">ATP-binding</keyword>
<dbReference type="InterPro" id="IPR040627">
    <property type="entry name" value="T3SS_ATPase_C"/>
</dbReference>
<evidence type="ECO:0000256" key="8">
    <source>
        <dbReference type="ARBA" id="ARBA00022967"/>
    </source>
</evidence>
<feature type="domain" description="AAA+ ATPase" evidence="12">
    <location>
        <begin position="171"/>
        <end position="352"/>
    </location>
</feature>
<dbReference type="Pfam" id="PF18269">
    <property type="entry name" value="T3SS_ATPase_C"/>
    <property type="match status" value="1"/>
</dbReference>
<reference evidence="13 14" key="1">
    <citation type="journal article" date="2019" name="Int. J. Syst. Evol. Microbiol.">
        <title>The Global Catalogue of Microorganisms (GCM) 10K type strain sequencing project: providing services to taxonomists for standard genome sequencing and annotation.</title>
        <authorList>
            <consortium name="The Broad Institute Genomics Platform"/>
            <consortium name="The Broad Institute Genome Sequencing Center for Infectious Disease"/>
            <person name="Wu L."/>
            <person name="Ma J."/>
        </authorList>
    </citation>
    <scope>NUCLEOTIDE SEQUENCE [LARGE SCALE GENOMIC DNA]</scope>
    <source>
        <strain evidence="13 14">JCM 10425</strain>
    </source>
</reference>
<dbReference type="PANTHER" id="PTHR15184">
    <property type="entry name" value="ATP SYNTHASE"/>
    <property type="match status" value="1"/>
</dbReference>
<evidence type="ECO:0000256" key="4">
    <source>
        <dbReference type="ARBA" id="ARBA00022490"/>
    </source>
</evidence>
<dbReference type="PANTHER" id="PTHR15184:SF9">
    <property type="entry name" value="SPI-1 TYPE 3 SECRETION SYSTEM ATPASE"/>
    <property type="match status" value="1"/>
</dbReference>
<keyword evidence="10" id="KW-0139">CF(1)</keyword>
<sequence>MVSRLLQHRLAPAIRAARPEVTGRVDSVLGLSVSVVGVPGRVGDLVRIGGVGGMAGLRGGSGREDNTTIAAEVVALDGARLSCLPLGPLGGVGAGDRAVNTGSPLQIQVGESLRGRVLDGLGRPMDNGPPLVNTEWVSVEGEPPTAMERGLIRFPLPLGVRALDTLVPCGRGQRIGIFAGSGVGKSSLMSMITRGTEAEITVVALIGERGREVREFLEHDLGPEGLARAVVVVATSDTPPLVRLRAGFVATRIAEWYRDRGKDVLLMMDSLTRTAMAQREVGLSAGEPPATRGYPPSVFALLPRLLERAGPGSAGTITGLYTVLVEGDDQNEPIADTARSILDGHVVLDRKLATSGHFPAIDVLESVSRVSGAITTREQKAMASELRRLMAAYRDVRELLEIGAYVPGTNPDADRARELWPAITAFLRQSLGDPYPAGAAWDAMSQLLNSG</sequence>
<dbReference type="InterPro" id="IPR027417">
    <property type="entry name" value="P-loop_NTPase"/>
</dbReference>
<gene>
    <name evidence="13" type="primary">fliI</name>
    <name evidence="13" type="ORF">GCM10009539_31150</name>
</gene>
<accession>A0ABN0U9R9</accession>
<comment type="subcellular location">
    <subcellularLocation>
        <location evidence="1">Cytoplasm</location>
    </subcellularLocation>
</comment>
<evidence type="ECO:0000259" key="12">
    <source>
        <dbReference type="SMART" id="SM00382"/>
    </source>
</evidence>
<dbReference type="InterPro" id="IPR050053">
    <property type="entry name" value="ATPase_alpha/beta_chains"/>
</dbReference>
<dbReference type="Gene3D" id="3.40.50.12240">
    <property type="match status" value="1"/>
</dbReference>
<keyword evidence="3" id="KW-1003">Cell membrane</keyword>
<dbReference type="PROSITE" id="PS00152">
    <property type="entry name" value="ATPASE_ALPHA_BETA"/>
    <property type="match status" value="1"/>
</dbReference>
<name>A0ABN0U9R9_9ACTN</name>
<keyword evidence="14" id="KW-1185">Reference proteome</keyword>
<dbReference type="InterPro" id="IPR020003">
    <property type="entry name" value="ATPase_a/bsu_AS"/>
</dbReference>
<dbReference type="InterPro" id="IPR003593">
    <property type="entry name" value="AAA+_ATPase"/>
</dbReference>
<evidence type="ECO:0000256" key="5">
    <source>
        <dbReference type="ARBA" id="ARBA00022741"/>
    </source>
</evidence>
<evidence type="ECO:0000256" key="3">
    <source>
        <dbReference type="ARBA" id="ARBA00022475"/>
    </source>
</evidence>
<dbReference type="CDD" id="cd01136">
    <property type="entry name" value="ATPase_flagellum-secretory_path_III"/>
    <property type="match status" value="1"/>
</dbReference>
<comment type="catalytic activity">
    <reaction evidence="11">
        <text>ATP + H2O + cellular proteinSide 1 = ADP + phosphate + cellular proteinSide 2.</text>
        <dbReference type="EC" id="7.4.2.8"/>
    </reaction>
</comment>
<dbReference type="SMART" id="SM00382">
    <property type="entry name" value="AAA"/>
    <property type="match status" value="1"/>
</dbReference>
<dbReference type="Proteomes" id="UP001500967">
    <property type="component" value="Unassembled WGS sequence"/>
</dbReference>
<dbReference type="NCBIfam" id="TIGR01026">
    <property type="entry name" value="fliI_yscN"/>
    <property type="match status" value="1"/>
</dbReference>
<keyword evidence="9" id="KW-0472">Membrane</keyword>
<evidence type="ECO:0000313" key="13">
    <source>
        <dbReference type="EMBL" id="GAA0243498.1"/>
    </source>
</evidence>
<evidence type="ECO:0000313" key="14">
    <source>
        <dbReference type="Proteomes" id="UP001500967"/>
    </source>
</evidence>
<keyword evidence="13" id="KW-0969">Cilium</keyword>